<reference evidence="1 2" key="1">
    <citation type="submission" date="2015-05" db="EMBL/GenBank/DDBJ databases">
        <title>A genomic and transcriptomic approach to investigate the blue pigment phenotype in Pseudomonas fluorescens.</title>
        <authorList>
            <person name="Andreani N.A."/>
            <person name="Cardazzo B."/>
        </authorList>
    </citation>
    <scope>NUCLEOTIDE SEQUENCE [LARGE SCALE GENOMIC DNA]</scope>
    <source>
        <strain evidence="1 2">Ps_22</strain>
    </source>
</reference>
<dbReference type="EMBL" id="LCYA01000127">
    <property type="protein sequence ID" value="KWV85653.1"/>
    <property type="molecule type" value="Genomic_DNA"/>
</dbReference>
<accession>A0A109LDN0</accession>
<sequence>MTTFKVPPRLAVPPTAREPVVDGVITRFSAPVLALVKLPATVSLPLSGVTEPLLTSEPTLPLPVSPAPLATVTWPPSTAPGLAALPTCNTPSSTATVPLNGWLPVSNSAPAPCLISAPVPLKVPLNWPLVRWANNNRALLRILPRRLVVVPASVPPLTVVPPV</sequence>
<dbReference type="AlphaFoldDB" id="A0A109LDN0"/>
<evidence type="ECO:0000313" key="1">
    <source>
        <dbReference type="EMBL" id="KWV85653.1"/>
    </source>
</evidence>
<comment type="caution">
    <text evidence="1">The sequence shown here is derived from an EMBL/GenBank/DDBJ whole genome shotgun (WGS) entry which is preliminary data.</text>
</comment>
<protein>
    <submittedName>
        <fullName evidence="1">Uncharacterized protein</fullName>
    </submittedName>
</protein>
<dbReference type="Proteomes" id="UP000061348">
    <property type="component" value="Unassembled WGS sequence"/>
</dbReference>
<gene>
    <name evidence="1" type="ORF">PFLmoz3_04702</name>
</gene>
<organism evidence="1 2">
    <name type="scientific">Pseudomonas fluorescens</name>
    <dbReference type="NCBI Taxonomy" id="294"/>
    <lineage>
        <taxon>Bacteria</taxon>
        <taxon>Pseudomonadati</taxon>
        <taxon>Pseudomonadota</taxon>
        <taxon>Gammaproteobacteria</taxon>
        <taxon>Pseudomonadales</taxon>
        <taxon>Pseudomonadaceae</taxon>
        <taxon>Pseudomonas</taxon>
    </lineage>
</organism>
<proteinExistence type="predicted"/>
<name>A0A109LDN0_PSEFL</name>
<evidence type="ECO:0000313" key="2">
    <source>
        <dbReference type="Proteomes" id="UP000061348"/>
    </source>
</evidence>